<dbReference type="EMBL" id="BPLR01013929">
    <property type="protein sequence ID" value="GIY64827.1"/>
    <property type="molecule type" value="Genomic_DNA"/>
</dbReference>
<gene>
    <name evidence="1" type="ORF">CEXT_754951</name>
</gene>
<sequence>MTISRFISSSKNYDQKKTSTIKPDGVPELSITLAVVQSPSLNFLPEFFGIGGCKKHYLVGERIKIRKVKTLFRFWVHRYVVIRE</sequence>
<proteinExistence type="predicted"/>
<dbReference type="AlphaFoldDB" id="A0AAV4V3W9"/>
<keyword evidence="2" id="KW-1185">Reference proteome</keyword>
<accession>A0AAV4V3W9</accession>
<comment type="caution">
    <text evidence="1">The sequence shown here is derived from an EMBL/GenBank/DDBJ whole genome shotgun (WGS) entry which is preliminary data.</text>
</comment>
<name>A0AAV4V3W9_CAEEX</name>
<evidence type="ECO:0000313" key="1">
    <source>
        <dbReference type="EMBL" id="GIY64827.1"/>
    </source>
</evidence>
<protein>
    <submittedName>
        <fullName evidence="1">Uncharacterized protein</fullName>
    </submittedName>
</protein>
<reference evidence="1 2" key="1">
    <citation type="submission" date="2021-06" db="EMBL/GenBank/DDBJ databases">
        <title>Caerostris extrusa draft genome.</title>
        <authorList>
            <person name="Kono N."/>
            <person name="Arakawa K."/>
        </authorList>
    </citation>
    <scope>NUCLEOTIDE SEQUENCE [LARGE SCALE GENOMIC DNA]</scope>
</reference>
<organism evidence="1 2">
    <name type="scientific">Caerostris extrusa</name>
    <name type="common">Bark spider</name>
    <name type="synonym">Caerostris bankana</name>
    <dbReference type="NCBI Taxonomy" id="172846"/>
    <lineage>
        <taxon>Eukaryota</taxon>
        <taxon>Metazoa</taxon>
        <taxon>Ecdysozoa</taxon>
        <taxon>Arthropoda</taxon>
        <taxon>Chelicerata</taxon>
        <taxon>Arachnida</taxon>
        <taxon>Araneae</taxon>
        <taxon>Araneomorphae</taxon>
        <taxon>Entelegynae</taxon>
        <taxon>Araneoidea</taxon>
        <taxon>Araneidae</taxon>
        <taxon>Caerostris</taxon>
    </lineage>
</organism>
<evidence type="ECO:0000313" key="2">
    <source>
        <dbReference type="Proteomes" id="UP001054945"/>
    </source>
</evidence>
<dbReference type="Proteomes" id="UP001054945">
    <property type="component" value="Unassembled WGS sequence"/>
</dbReference>